<name>A0ABV8B4E5_9BACI</name>
<dbReference type="Proteomes" id="UP001595752">
    <property type="component" value="Unassembled WGS sequence"/>
</dbReference>
<protein>
    <submittedName>
        <fullName evidence="1">Uncharacterized protein</fullName>
    </submittedName>
</protein>
<comment type="caution">
    <text evidence="1">The sequence shown here is derived from an EMBL/GenBank/DDBJ whole genome shotgun (WGS) entry which is preliminary data.</text>
</comment>
<gene>
    <name evidence="1" type="ORF">ACFOU2_11845</name>
</gene>
<reference evidence="2" key="1">
    <citation type="journal article" date="2019" name="Int. J. Syst. Evol. Microbiol.">
        <title>The Global Catalogue of Microorganisms (GCM) 10K type strain sequencing project: providing services to taxonomists for standard genome sequencing and annotation.</title>
        <authorList>
            <consortium name="The Broad Institute Genomics Platform"/>
            <consortium name="The Broad Institute Genome Sequencing Center for Infectious Disease"/>
            <person name="Wu L."/>
            <person name="Ma J."/>
        </authorList>
    </citation>
    <scope>NUCLEOTIDE SEQUENCE [LARGE SCALE GENOMIC DNA]</scope>
    <source>
        <strain evidence="2">CCUG 61889</strain>
    </source>
</reference>
<dbReference type="RefSeq" id="WP_377915325.1">
    <property type="nucleotide sequence ID" value="NZ_JBHRZT010000052.1"/>
</dbReference>
<evidence type="ECO:0000313" key="1">
    <source>
        <dbReference type="EMBL" id="MFC3884146.1"/>
    </source>
</evidence>
<dbReference type="EMBL" id="JBHRZT010000052">
    <property type="protein sequence ID" value="MFC3884146.1"/>
    <property type="molecule type" value="Genomic_DNA"/>
</dbReference>
<accession>A0ABV8B4E5</accession>
<proteinExistence type="predicted"/>
<organism evidence="1 2">
    <name type="scientific">Bacillus songklensis</name>
    <dbReference type="NCBI Taxonomy" id="1069116"/>
    <lineage>
        <taxon>Bacteria</taxon>
        <taxon>Bacillati</taxon>
        <taxon>Bacillota</taxon>
        <taxon>Bacilli</taxon>
        <taxon>Bacillales</taxon>
        <taxon>Bacillaceae</taxon>
        <taxon>Bacillus</taxon>
    </lineage>
</organism>
<evidence type="ECO:0000313" key="2">
    <source>
        <dbReference type="Proteomes" id="UP001595752"/>
    </source>
</evidence>
<keyword evidence="2" id="KW-1185">Reference proteome</keyword>
<sequence>MQYNQWFNPHMGMANPPIYQNLYTARAVYPSFYGQPNGYVQQAYDGFEYYDEETMRTPEDVNRVMRVLNQQYGTIYTEIQRGGMDRKLADYLFRSTVTFADENYNNYTGNIDQKIEQASRQLQRREPWIFDIMRIYSVSPASQIRIVNTVLRASFENLRPAPLPPR</sequence>